<comment type="similarity">
    <text evidence="1">Belongs to the iron/manganese superoxide dismutase family.</text>
</comment>
<accession>A0A7S0JKE8</accession>
<dbReference type="SUPFAM" id="SSF54719">
    <property type="entry name" value="Fe,Mn superoxide dismutase (SOD), C-terminal domain"/>
    <property type="match status" value="1"/>
</dbReference>
<protein>
    <recommendedName>
        <fullName evidence="2">superoxide dismutase</fullName>
        <ecNumber evidence="2">1.15.1.1</ecNumber>
    </recommendedName>
</protein>
<evidence type="ECO:0000256" key="2">
    <source>
        <dbReference type="ARBA" id="ARBA00012682"/>
    </source>
</evidence>
<sequence length="306" mass="34066">MAAPRAALRGGLRRMVSAASVWCAHGRTVRTAHSLAQLPYAENALVPRLSARTVKRHRAYEAQLIYGLNAALQGSELEHSSLEEIVTVAAHDPQHVREYNHAAEVWNHAFYWARLTPGGGAPPDELTRWISRDFGGLQSLETQILSSARGLWGSGWTWLVLDRDTLRLHVVNSCGLTHPLAVGLKPLLAIDLWEHAYMLDYGTDREAYVRSVLALVDWQMVLGDVVAAANFTDEHTKLKYLIRLSMEDMRRLKHVMVQHGTIDLTETPSLTKLGVLSSSDSPAARSLIDAAMQDVLRESPVGWEQR</sequence>
<evidence type="ECO:0000259" key="5">
    <source>
        <dbReference type="Pfam" id="PF00081"/>
    </source>
</evidence>
<dbReference type="InterPro" id="IPR019832">
    <property type="entry name" value="Mn/Fe_SOD_C"/>
</dbReference>
<dbReference type="InterPro" id="IPR036314">
    <property type="entry name" value="SOD_C_sf"/>
</dbReference>
<dbReference type="InterPro" id="IPR001189">
    <property type="entry name" value="Mn/Fe_SOD"/>
</dbReference>
<feature type="domain" description="Manganese/iron superoxide dismutase C-terminal" evidence="6">
    <location>
        <begin position="124"/>
        <end position="221"/>
    </location>
</feature>
<dbReference type="AlphaFoldDB" id="A0A7S0JKE8"/>
<dbReference type="Gene3D" id="3.55.40.20">
    <property type="entry name" value="Iron/manganese superoxide dismutase, C-terminal domain"/>
    <property type="match status" value="1"/>
</dbReference>
<gene>
    <name evidence="7" type="ORF">CLEP1334_LOCUS29795</name>
</gene>
<keyword evidence="3" id="KW-0479">Metal-binding</keyword>
<dbReference type="PANTHER" id="PTHR42769:SF3">
    <property type="entry name" value="SUPEROXIDE DISMUTASE [FE] 2, CHLOROPLASTIC"/>
    <property type="match status" value="1"/>
</dbReference>
<evidence type="ECO:0000259" key="6">
    <source>
        <dbReference type="Pfam" id="PF02777"/>
    </source>
</evidence>
<dbReference type="GO" id="GO:0046872">
    <property type="term" value="F:metal ion binding"/>
    <property type="evidence" value="ECO:0007669"/>
    <property type="project" value="UniProtKB-KW"/>
</dbReference>
<reference evidence="7" key="1">
    <citation type="submission" date="2021-01" db="EMBL/GenBank/DDBJ databases">
        <authorList>
            <person name="Corre E."/>
            <person name="Pelletier E."/>
            <person name="Niang G."/>
            <person name="Scheremetjew M."/>
            <person name="Finn R."/>
            <person name="Kale V."/>
            <person name="Holt S."/>
            <person name="Cochrane G."/>
            <person name="Meng A."/>
            <person name="Brown T."/>
            <person name="Cohen L."/>
        </authorList>
    </citation>
    <scope>NUCLEOTIDE SEQUENCE</scope>
    <source>
        <strain evidence="7">RCC1130</strain>
    </source>
</reference>
<evidence type="ECO:0000313" key="7">
    <source>
        <dbReference type="EMBL" id="CAD8554504.1"/>
    </source>
</evidence>
<dbReference type="GO" id="GO:0004784">
    <property type="term" value="F:superoxide dismutase activity"/>
    <property type="evidence" value="ECO:0007669"/>
    <property type="project" value="UniProtKB-EC"/>
</dbReference>
<proteinExistence type="inferred from homology"/>
<dbReference type="Pfam" id="PF02777">
    <property type="entry name" value="Sod_Fe_C"/>
    <property type="match status" value="1"/>
</dbReference>
<dbReference type="Pfam" id="PF00081">
    <property type="entry name" value="Sod_Fe_N"/>
    <property type="match status" value="1"/>
</dbReference>
<feature type="domain" description="Manganese/iron superoxide dismutase N-terminal" evidence="5">
    <location>
        <begin position="33"/>
        <end position="115"/>
    </location>
</feature>
<dbReference type="EMBL" id="HBER01059651">
    <property type="protein sequence ID" value="CAD8554504.1"/>
    <property type="molecule type" value="Transcribed_RNA"/>
</dbReference>
<dbReference type="InterPro" id="IPR019831">
    <property type="entry name" value="Mn/Fe_SOD_N"/>
</dbReference>
<dbReference type="PRINTS" id="PR01703">
    <property type="entry name" value="MNSODISMTASE"/>
</dbReference>
<dbReference type="InterPro" id="IPR036324">
    <property type="entry name" value="Mn/Fe_SOD_N_sf"/>
</dbReference>
<dbReference type="SUPFAM" id="SSF46609">
    <property type="entry name" value="Fe,Mn superoxide dismutase (SOD), N-terminal domain"/>
    <property type="match status" value="1"/>
</dbReference>
<keyword evidence="4" id="KW-0560">Oxidoreductase</keyword>
<dbReference type="Gene3D" id="1.10.287.990">
    <property type="entry name" value="Fe,Mn superoxide dismutase (SOD) domain"/>
    <property type="match status" value="1"/>
</dbReference>
<evidence type="ECO:0000256" key="1">
    <source>
        <dbReference type="ARBA" id="ARBA00008714"/>
    </source>
</evidence>
<evidence type="ECO:0000256" key="3">
    <source>
        <dbReference type="ARBA" id="ARBA00022723"/>
    </source>
</evidence>
<name>A0A7S0JKE8_9EUKA</name>
<dbReference type="EC" id="1.15.1.1" evidence="2"/>
<dbReference type="PANTHER" id="PTHR42769">
    <property type="entry name" value="SUPEROXIDE DISMUTASE"/>
    <property type="match status" value="1"/>
</dbReference>
<organism evidence="7">
    <name type="scientific">Calcidiscus leptoporus</name>
    <dbReference type="NCBI Taxonomy" id="127549"/>
    <lineage>
        <taxon>Eukaryota</taxon>
        <taxon>Haptista</taxon>
        <taxon>Haptophyta</taxon>
        <taxon>Prymnesiophyceae</taxon>
        <taxon>Coccolithales</taxon>
        <taxon>Calcidiscaceae</taxon>
        <taxon>Calcidiscus</taxon>
    </lineage>
</organism>
<evidence type="ECO:0000256" key="4">
    <source>
        <dbReference type="ARBA" id="ARBA00023002"/>
    </source>
</evidence>